<protein>
    <submittedName>
        <fullName evidence="1">VGR-related protein</fullName>
    </submittedName>
</protein>
<reference evidence="1 2" key="1">
    <citation type="journal article" date="2014" name="Genome Announc.">
        <title>Draft Genome Sequence of Commensalibacter papalotli MX01, a Symbiont Identified from the Guts of Overwintering Monarch Butterflies.</title>
        <authorList>
            <person name="Servin-Garciduenas L.E."/>
            <person name="Sanchez-Quinto A."/>
            <person name="Martinez-Romero E."/>
        </authorList>
    </citation>
    <scope>NUCLEOTIDE SEQUENCE [LARGE SCALE GENOMIC DNA]</scope>
    <source>
        <strain evidence="2">MX-MONARCH01</strain>
    </source>
</reference>
<keyword evidence="2" id="KW-1185">Reference proteome</keyword>
<dbReference type="RefSeq" id="WP_152534164.1">
    <property type="nucleotide sequence ID" value="NZ_ATSX01000001.1"/>
</dbReference>
<dbReference type="AlphaFoldDB" id="W7DYZ7"/>
<dbReference type="EMBL" id="ATSX01000001">
    <property type="protein sequence ID" value="EUK19233.1"/>
    <property type="molecule type" value="Genomic_DNA"/>
</dbReference>
<dbReference type="STRING" id="1208583.COMX_05765"/>
<evidence type="ECO:0000313" key="1">
    <source>
        <dbReference type="EMBL" id="EUK19233.1"/>
    </source>
</evidence>
<organism evidence="1 2">
    <name type="scientific">Commensalibacter papalotli</name>
    <name type="common">ex Servin-Garciduenas et al. 2014</name>
    <dbReference type="NCBI Taxonomy" id="1208583"/>
    <lineage>
        <taxon>Bacteria</taxon>
        <taxon>Pseudomonadati</taxon>
        <taxon>Pseudomonadota</taxon>
        <taxon>Alphaproteobacteria</taxon>
        <taxon>Acetobacterales</taxon>
        <taxon>Acetobacteraceae</taxon>
    </lineage>
</organism>
<name>W7DYZ7_9PROT</name>
<dbReference type="Proteomes" id="UP000019250">
    <property type="component" value="Unassembled WGS sequence"/>
</dbReference>
<evidence type="ECO:0000313" key="2">
    <source>
        <dbReference type="Proteomes" id="UP000019250"/>
    </source>
</evidence>
<gene>
    <name evidence="1" type="ORF">COMX_05765</name>
</gene>
<dbReference type="eggNOG" id="COG3501">
    <property type="taxonomic scope" value="Bacteria"/>
</dbReference>
<sequence>MISPNMSKKCHAPLFNPDSDDAIQEMARRRSELKIIVTTGLGSDVDRYVSQSPTLIRQVTQLKHDNWQFVWGAAGKGTTTQRPNKDQRLEAKIIIASEFRSDKATTIAQATSSVAHEVGHALFFKGYNFSSVENCIDNYMIGKGGEADAIVNQIIVRAEILQTACIDIFAEAREPDSLRIDMIQYYRDGLRTNDMKTAKRKIADLYSEKYTSNTNPPQKYKDYYGNSCRDAIEAFRKI</sequence>
<accession>W7DYZ7</accession>
<dbReference type="OrthoDB" id="9028977at2"/>
<proteinExistence type="predicted"/>
<comment type="caution">
    <text evidence="1">The sequence shown here is derived from an EMBL/GenBank/DDBJ whole genome shotgun (WGS) entry which is preliminary data.</text>
</comment>